<gene>
    <name evidence="1" type="ORF">FHS32_006647</name>
</gene>
<dbReference type="AlphaFoldDB" id="A0A7W8BX79"/>
<protein>
    <submittedName>
        <fullName evidence="1">Uncharacterized protein</fullName>
    </submittedName>
</protein>
<sequence length="67" mass="7252">MDRQQILGQYDWAPGICFRHQSKGVVPTAHIKTIRPAAGGLQDIRACVDCVVEMNTRRGPGGGCCPD</sequence>
<evidence type="ECO:0000313" key="1">
    <source>
        <dbReference type="EMBL" id="MBB5129853.1"/>
    </source>
</evidence>
<keyword evidence="2" id="KW-1185">Reference proteome</keyword>
<comment type="caution">
    <text evidence="1">The sequence shown here is derived from an EMBL/GenBank/DDBJ whole genome shotgun (WGS) entry which is preliminary data.</text>
</comment>
<name>A0A7W8BX79_9ACTN</name>
<organism evidence="1 2">
    <name type="scientific">Streptomyces griseoloalbus</name>
    <dbReference type="NCBI Taxonomy" id="67303"/>
    <lineage>
        <taxon>Bacteria</taxon>
        <taxon>Bacillati</taxon>
        <taxon>Actinomycetota</taxon>
        <taxon>Actinomycetes</taxon>
        <taxon>Kitasatosporales</taxon>
        <taxon>Streptomycetaceae</taxon>
        <taxon>Streptomyces</taxon>
    </lineage>
</organism>
<dbReference type="EMBL" id="JACHJE010000022">
    <property type="protein sequence ID" value="MBB5129853.1"/>
    <property type="molecule type" value="Genomic_DNA"/>
</dbReference>
<proteinExistence type="predicted"/>
<accession>A0A7W8BX79</accession>
<evidence type="ECO:0000313" key="2">
    <source>
        <dbReference type="Proteomes" id="UP000568022"/>
    </source>
</evidence>
<dbReference type="Proteomes" id="UP000568022">
    <property type="component" value="Unassembled WGS sequence"/>
</dbReference>
<reference evidence="1 2" key="1">
    <citation type="submission" date="2020-08" db="EMBL/GenBank/DDBJ databases">
        <title>Genomic Encyclopedia of Type Strains, Phase III (KMG-III): the genomes of soil and plant-associated and newly described type strains.</title>
        <authorList>
            <person name="Whitman W."/>
        </authorList>
    </citation>
    <scope>NUCLEOTIDE SEQUENCE [LARGE SCALE GENOMIC DNA]</scope>
    <source>
        <strain evidence="1 2">CECT 3226</strain>
    </source>
</reference>